<name>A0A388T9S9_TERA1</name>
<proteinExistence type="predicted"/>
<dbReference type="PANTHER" id="PTHR46558:SF15">
    <property type="entry name" value="HELIX-TURN-HELIX DOMAIN PROTEIN"/>
    <property type="match status" value="1"/>
</dbReference>
<dbReference type="GO" id="GO:0003677">
    <property type="term" value="F:DNA binding"/>
    <property type="evidence" value="ECO:0007669"/>
    <property type="project" value="UniProtKB-KW"/>
</dbReference>
<gene>
    <name evidence="3" type="ORF">NO1_0793</name>
</gene>
<sequence length="105" mass="12278">MNEKELYKLLGANIKSCRKRSGWSQAELAERINLSVNFLSDVETGKKWVSPATMLKLAEVFRLEVYELFKPEKMFSDRSQKLLSKYTEDVVCAVQKVRQKYRVVK</sequence>
<comment type="caution">
    <text evidence="3">The sequence shown here is derived from an EMBL/GenBank/DDBJ whole genome shotgun (WGS) entry which is preliminary data.</text>
</comment>
<dbReference type="PROSITE" id="PS50943">
    <property type="entry name" value="HTH_CROC1"/>
    <property type="match status" value="1"/>
</dbReference>
<dbReference type="EMBL" id="BGZN01000010">
    <property type="protein sequence ID" value="GBR73404.1"/>
    <property type="molecule type" value="Genomic_DNA"/>
</dbReference>
<dbReference type="SUPFAM" id="SSF47413">
    <property type="entry name" value="lambda repressor-like DNA-binding domains"/>
    <property type="match status" value="1"/>
</dbReference>
<evidence type="ECO:0000256" key="1">
    <source>
        <dbReference type="ARBA" id="ARBA00023125"/>
    </source>
</evidence>
<evidence type="ECO:0000313" key="4">
    <source>
        <dbReference type="Proteomes" id="UP000269352"/>
    </source>
</evidence>
<feature type="domain" description="HTH cro/C1-type" evidence="2">
    <location>
        <begin position="14"/>
        <end position="68"/>
    </location>
</feature>
<dbReference type="AlphaFoldDB" id="A0A388T9S9"/>
<dbReference type="Gene3D" id="1.10.260.40">
    <property type="entry name" value="lambda repressor-like DNA-binding domains"/>
    <property type="match status" value="1"/>
</dbReference>
<dbReference type="SMART" id="SM00530">
    <property type="entry name" value="HTH_XRE"/>
    <property type="match status" value="1"/>
</dbReference>
<keyword evidence="4" id="KW-1185">Reference proteome</keyword>
<dbReference type="InterPro" id="IPR010982">
    <property type="entry name" value="Lambda_DNA-bd_dom_sf"/>
</dbReference>
<dbReference type="InterPro" id="IPR001387">
    <property type="entry name" value="Cro/C1-type_HTH"/>
</dbReference>
<dbReference type="Pfam" id="PF01381">
    <property type="entry name" value="HTH_3"/>
    <property type="match status" value="1"/>
</dbReference>
<protein>
    <submittedName>
        <fullName evidence="3">XRE family transcriptional regulators</fullName>
    </submittedName>
</protein>
<accession>A0A388T9S9</accession>
<reference evidence="3 4" key="1">
    <citation type="journal article" date="2019" name="ISME J.">
        <title>Genome analyses of uncultured TG2/ZB3 bacteria in 'Margulisbacteria' specifically attached to ectosymbiotic spirochetes of protists in the termite gut.</title>
        <authorList>
            <person name="Utami Y.D."/>
            <person name="Kuwahara H."/>
            <person name="Igai K."/>
            <person name="Murakami T."/>
            <person name="Sugaya K."/>
            <person name="Morikawa T."/>
            <person name="Nagura Y."/>
            <person name="Yuki M."/>
            <person name="Deevong P."/>
            <person name="Inoue T."/>
            <person name="Kihara K."/>
            <person name="Lo N."/>
            <person name="Yamada A."/>
            <person name="Ohkuma M."/>
            <person name="Hongoh Y."/>
        </authorList>
    </citation>
    <scope>NUCLEOTIDE SEQUENCE [LARGE SCALE GENOMIC DNA]</scope>
    <source>
        <strain evidence="3">NkOx7-01</strain>
    </source>
</reference>
<dbReference type="Proteomes" id="UP000269352">
    <property type="component" value="Unassembled WGS sequence"/>
</dbReference>
<organism evidence="3 4">
    <name type="scientific">Termititenax aidoneus</name>
    <dbReference type="NCBI Taxonomy" id="2218524"/>
    <lineage>
        <taxon>Bacteria</taxon>
        <taxon>Bacillati</taxon>
        <taxon>Candidatus Margulisiibacteriota</taxon>
        <taxon>Candidatus Termititenacia</taxon>
        <taxon>Candidatus Termititenacales</taxon>
        <taxon>Candidatus Termititenacaceae</taxon>
        <taxon>Candidatus Termititenax</taxon>
    </lineage>
</organism>
<evidence type="ECO:0000313" key="3">
    <source>
        <dbReference type="EMBL" id="GBR73404.1"/>
    </source>
</evidence>
<dbReference type="CDD" id="cd00093">
    <property type="entry name" value="HTH_XRE"/>
    <property type="match status" value="1"/>
</dbReference>
<dbReference type="PANTHER" id="PTHR46558">
    <property type="entry name" value="TRACRIPTIONAL REGULATORY PROTEIN-RELATED-RELATED"/>
    <property type="match status" value="1"/>
</dbReference>
<keyword evidence="1" id="KW-0238">DNA-binding</keyword>
<evidence type="ECO:0000259" key="2">
    <source>
        <dbReference type="PROSITE" id="PS50943"/>
    </source>
</evidence>